<keyword evidence="1" id="KW-0175">Coiled coil</keyword>
<feature type="compositionally biased region" description="Polar residues" evidence="2">
    <location>
        <begin position="525"/>
        <end position="559"/>
    </location>
</feature>
<feature type="compositionally biased region" description="Polar residues" evidence="2">
    <location>
        <begin position="112"/>
        <end position="130"/>
    </location>
</feature>
<evidence type="ECO:0000313" key="3">
    <source>
        <dbReference type="EMBL" id="KPI42896.1"/>
    </source>
</evidence>
<dbReference type="AlphaFoldDB" id="A0A0N1P091"/>
<keyword evidence="4" id="KW-1185">Reference proteome</keyword>
<evidence type="ECO:0000313" key="4">
    <source>
        <dbReference type="Proteomes" id="UP000038010"/>
    </source>
</evidence>
<accession>A0A0N1P091</accession>
<evidence type="ECO:0000256" key="2">
    <source>
        <dbReference type="SAM" id="MobiDB-lite"/>
    </source>
</evidence>
<dbReference type="Proteomes" id="UP000038010">
    <property type="component" value="Unassembled WGS sequence"/>
</dbReference>
<sequence length="686" mass="74940">MAPHSDSMRSDPKHGPVEIEVHRYQVNTQSAVIKERSNAQKLVNPNPPIIVDLSDLDFESVALTSVIDYLYSNEYLSTARPPKLAKIKDESDDAIQSTVASAEKYISSCGRASTPQAASTSNKGNQNRSAGHSGIDIAGHTVTRESVTLELDENTLKRKRSDAFPSNVLDFHIKVYMCAKQLKIRAAMECARGKILAAFDQMVSGHVLVEDLVSPLRRLFDASQMESPELAALKEQLTKVEKERDEAFTARDNLQTQIDTIPDQIKEAKTVQRNALGEQFKAKMRELNGKLREKQTELDTATTERDSMQQQHHEVNLHLANIRSEVEPALNKQQPDFAPEKATLERQQHQQHHTDQIQKAEQMTEKKNALKVNMSTNRANAALAMLKVVEIAATDVPELAIKAVWAEVKNAKPNFDGQKEAQIRSDLKTALDQQRIHLAPGMESNSGGMSASTSTVAPVQNSGGPFMVPQVGAFYGSNGATIPSQNGGGFFVDHQAGILASGNNATTPSQHSGGLLPHQPAGGPFSNNNNITTPLQSDGSPVVISQTGSFPGNNGAMTTSQSSAGLSGSPSPSFGSVSGWRSSSLMQGLTPCTDAVEFVPVIVEESIHRCYQSITSMEYYKHWSFEELRWQTTQEDDFSQQLKDSNGNVYPSESRCFENPFDFLMLYSAAQESATPPLTTKGPNDG</sequence>
<feature type="region of interest" description="Disordered" evidence="2">
    <location>
        <begin position="112"/>
        <end position="137"/>
    </location>
</feature>
<name>A0A0N1P091_9EURO</name>
<dbReference type="STRING" id="1664694.A0A0N1P091"/>
<proteinExistence type="predicted"/>
<dbReference type="GeneID" id="28733637"/>
<evidence type="ECO:0000256" key="1">
    <source>
        <dbReference type="SAM" id="Coils"/>
    </source>
</evidence>
<reference evidence="3 4" key="1">
    <citation type="submission" date="2015-06" db="EMBL/GenBank/DDBJ databases">
        <title>Draft genome of the ant-associated black yeast Phialophora attae CBS 131958.</title>
        <authorList>
            <person name="Moreno L.F."/>
            <person name="Stielow B.J."/>
            <person name="de Hoog S."/>
            <person name="Vicente V.A."/>
            <person name="Weiss V.A."/>
            <person name="de Vries M."/>
            <person name="Cruz L.M."/>
            <person name="Souza E.M."/>
        </authorList>
    </citation>
    <scope>NUCLEOTIDE SEQUENCE [LARGE SCALE GENOMIC DNA]</scope>
    <source>
        <strain evidence="3 4">CBS 131958</strain>
    </source>
</reference>
<protein>
    <submittedName>
        <fullName evidence="3">Uncharacterized protein</fullName>
    </submittedName>
</protein>
<organism evidence="3 4">
    <name type="scientific">Cyphellophora attinorum</name>
    <dbReference type="NCBI Taxonomy" id="1664694"/>
    <lineage>
        <taxon>Eukaryota</taxon>
        <taxon>Fungi</taxon>
        <taxon>Dikarya</taxon>
        <taxon>Ascomycota</taxon>
        <taxon>Pezizomycotina</taxon>
        <taxon>Eurotiomycetes</taxon>
        <taxon>Chaetothyriomycetidae</taxon>
        <taxon>Chaetothyriales</taxon>
        <taxon>Cyphellophoraceae</taxon>
        <taxon>Cyphellophora</taxon>
    </lineage>
</organism>
<feature type="compositionally biased region" description="Low complexity" evidence="2">
    <location>
        <begin position="560"/>
        <end position="571"/>
    </location>
</feature>
<dbReference type="RefSeq" id="XP_018002859.1">
    <property type="nucleotide sequence ID" value="XM_018141757.1"/>
</dbReference>
<gene>
    <name evidence="3" type="ORF">AB675_1836</name>
</gene>
<dbReference type="VEuPathDB" id="FungiDB:AB675_1836"/>
<dbReference type="OrthoDB" id="343070at2759"/>
<comment type="caution">
    <text evidence="3">The sequence shown here is derived from an EMBL/GenBank/DDBJ whole genome shotgun (WGS) entry which is preliminary data.</text>
</comment>
<feature type="region of interest" description="Disordered" evidence="2">
    <location>
        <begin position="505"/>
        <end position="571"/>
    </location>
</feature>
<dbReference type="Gene3D" id="1.10.10.2360">
    <property type="match status" value="1"/>
</dbReference>
<feature type="coiled-coil region" evidence="1">
    <location>
        <begin position="230"/>
        <end position="311"/>
    </location>
</feature>
<dbReference type="EMBL" id="LFJN01000006">
    <property type="protein sequence ID" value="KPI42896.1"/>
    <property type="molecule type" value="Genomic_DNA"/>
</dbReference>